<evidence type="ECO:0000256" key="6">
    <source>
        <dbReference type="RuleBase" id="RU000481"/>
    </source>
</evidence>
<sequence>MPSSARAARLKPSQIREVAELGMTLPDVTPLWFGESAWPTGEIAVQAAISALSGGDHFYQPNSGKISFRNAICQYLESWYEQPFERSRITVTASGMQGLALTAQALIDPGDQVVCIEPAWPNMAECFQIAGADIRTLALDIVDDQWTLDLDHLISLITPSTKALVINSPSNPTGWVMPAADQASLLEHCRKTGTWIVADDVYARLYRHGPVAPGFLALATPDDRLISVSSFSKAWSMTGWRLGWITAPAELEATFAMLTEFNIAGPSGIIQQAGERMIIDGESEVELLTQRLQAGYAQVEACLEAIPTVRFVRPEGAFYCFFAVDGMSDSVSFAKTLLHDAKVGLAPGRAFGPAGEGYLRLCYAQPSSTLEPALERLRRALTR</sequence>
<keyword evidence="9" id="KW-1185">Reference proteome</keyword>
<reference evidence="8 9" key="1">
    <citation type="submission" date="2016-12" db="EMBL/GenBank/DDBJ databases">
        <authorList>
            <person name="Song W.-J."/>
            <person name="Kurnit D.M."/>
        </authorList>
    </citation>
    <scope>NUCLEOTIDE SEQUENCE [LARGE SCALE GENOMIC DNA]</scope>
    <source>
        <strain evidence="8 9">IMCC3135</strain>
    </source>
</reference>
<dbReference type="GO" id="GO:0006520">
    <property type="term" value="P:amino acid metabolic process"/>
    <property type="evidence" value="ECO:0007669"/>
    <property type="project" value="InterPro"/>
</dbReference>
<dbReference type="Pfam" id="PF00155">
    <property type="entry name" value="Aminotran_1_2"/>
    <property type="match status" value="1"/>
</dbReference>
<evidence type="ECO:0000256" key="4">
    <source>
        <dbReference type="ARBA" id="ARBA00022679"/>
    </source>
</evidence>
<dbReference type="Gene3D" id="3.90.1150.10">
    <property type="entry name" value="Aspartate Aminotransferase, domain 1"/>
    <property type="match status" value="1"/>
</dbReference>
<comment type="similarity">
    <text evidence="2 6">Belongs to the class-I pyridoxal-phosphate-dependent aminotransferase family.</text>
</comment>
<feature type="domain" description="Aminotransferase class I/classII large" evidence="7">
    <location>
        <begin position="44"/>
        <end position="377"/>
    </location>
</feature>
<dbReference type="Gene3D" id="3.40.640.10">
    <property type="entry name" value="Type I PLP-dependent aspartate aminotransferase-like (Major domain)"/>
    <property type="match status" value="1"/>
</dbReference>
<organism evidence="8 9">
    <name type="scientific">Granulosicoccus antarcticus IMCC3135</name>
    <dbReference type="NCBI Taxonomy" id="1192854"/>
    <lineage>
        <taxon>Bacteria</taxon>
        <taxon>Pseudomonadati</taxon>
        <taxon>Pseudomonadota</taxon>
        <taxon>Gammaproteobacteria</taxon>
        <taxon>Chromatiales</taxon>
        <taxon>Granulosicoccaceae</taxon>
        <taxon>Granulosicoccus</taxon>
    </lineage>
</organism>
<evidence type="ECO:0000313" key="8">
    <source>
        <dbReference type="EMBL" id="ASJ70967.1"/>
    </source>
</evidence>
<dbReference type="NCBIfam" id="NF004770">
    <property type="entry name" value="PRK06108.1"/>
    <property type="match status" value="1"/>
</dbReference>
<dbReference type="InterPro" id="IPR015424">
    <property type="entry name" value="PyrdxlP-dep_Trfase"/>
</dbReference>
<evidence type="ECO:0000313" key="9">
    <source>
        <dbReference type="Proteomes" id="UP000250079"/>
    </source>
</evidence>
<dbReference type="InterPro" id="IPR004839">
    <property type="entry name" value="Aminotransferase_I/II_large"/>
</dbReference>
<evidence type="ECO:0000256" key="5">
    <source>
        <dbReference type="ARBA" id="ARBA00022898"/>
    </source>
</evidence>
<name>A0A2Z2NTL7_9GAMM</name>
<dbReference type="Proteomes" id="UP000250079">
    <property type="component" value="Chromosome"/>
</dbReference>
<dbReference type="PANTHER" id="PTHR46383">
    <property type="entry name" value="ASPARTATE AMINOTRANSFERASE"/>
    <property type="match status" value="1"/>
</dbReference>
<dbReference type="InterPro" id="IPR050596">
    <property type="entry name" value="AspAT/PAT-like"/>
</dbReference>
<dbReference type="KEGG" id="gai:IMCC3135_04270"/>
<dbReference type="GO" id="GO:0030170">
    <property type="term" value="F:pyridoxal phosphate binding"/>
    <property type="evidence" value="ECO:0007669"/>
    <property type="project" value="InterPro"/>
</dbReference>
<protein>
    <recommendedName>
        <fullName evidence="6">Aminotransferase</fullName>
        <ecNumber evidence="6">2.6.1.-</ecNumber>
    </recommendedName>
</protein>
<keyword evidence="5" id="KW-0663">Pyridoxal phosphate</keyword>
<keyword evidence="4 6" id="KW-0808">Transferase</keyword>
<accession>A0A2Z2NTL7</accession>
<evidence type="ECO:0000256" key="2">
    <source>
        <dbReference type="ARBA" id="ARBA00007441"/>
    </source>
</evidence>
<evidence type="ECO:0000259" key="7">
    <source>
        <dbReference type="Pfam" id="PF00155"/>
    </source>
</evidence>
<comment type="cofactor">
    <cofactor evidence="1 6">
        <name>pyridoxal 5'-phosphate</name>
        <dbReference type="ChEBI" id="CHEBI:597326"/>
    </cofactor>
</comment>
<keyword evidence="3 6" id="KW-0032">Aminotransferase</keyword>
<dbReference type="InterPro" id="IPR015421">
    <property type="entry name" value="PyrdxlP-dep_Trfase_major"/>
</dbReference>
<dbReference type="InterPro" id="IPR004838">
    <property type="entry name" value="NHTrfase_class1_PyrdxlP-BS"/>
</dbReference>
<evidence type="ECO:0000256" key="1">
    <source>
        <dbReference type="ARBA" id="ARBA00001933"/>
    </source>
</evidence>
<dbReference type="AlphaFoldDB" id="A0A2Z2NTL7"/>
<dbReference type="InterPro" id="IPR015422">
    <property type="entry name" value="PyrdxlP-dep_Trfase_small"/>
</dbReference>
<dbReference type="EMBL" id="CP018632">
    <property type="protein sequence ID" value="ASJ70967.1"/>
    <property type="molecule type" value="Genomic_DNA"/>
</dbReference>
<evidence type="ECO:0000256" key="3">
    <source>
        <dbReference type="ARBA" id="ARBA00022576"/>
    </source>
</evidence>
<dbReference type="PROSITE" id="PS00105">
    <property type="entry name" value="AA_TRANSFER_CLASS_1"/>
    <property type="match status" value="1"/>
</dbReference>
<dbReference type="GO" id="GO:0008483">
    <property type="term" value="F:transaminase activity"/>
    <property type="evidence" value="ECO:0007669"/>
    <property type="project" value="UniProtKB-KW"/>
</dbReference>
<proteinExistence type="inferred from homology"/>
<gene>
    <name evidence="8" type="primary">aspC_1</name>
    <name evidence="8" type="ORF">IMCC3135_04270</name>
</gene>
<dbReference type="PANTHER" id="PTHR46383:SF1">
    <property type="entry name" value="ASPARTATE AMINOTRANSFERASE"/>
    <property type="match status" value="1"/>
</dbReference>
<dbReference type="SUPFAM" id="SSF53383">
    <property type="entry name" value="PLP-dependent transferases"/>
    <property type="match status" value="1"/>
</dbReference>
<dbReference type="CDD" id="cd00609">
    <property type="entry name" value="AAT_like"/>
    <property type="match status" value="1"/>
</dbReference>
<dbReference type="EC" id="2.6.1.-" evidence="6"/>